<dbReference type="GO" id="GO:0003723">
    <property type="term" value="F:RNA binding"/>
    <property type="evidence" value="ECO:0007669"/>
    <property type="project" value="UniProtKB-UniRule"/>
</dbReference>
<evidence type="ECO:0000256" key="4">
    <source>
        <dbReference type="ARBA" id="ARBA00022581"/>
    </source>
</evidence>
<evidence type="ECO:0000313" key="16">
    <source>
        <dbReference type="EMBL" id="BCU79988.1"/>
    </source>
</evidence>
<evidence type="ECO:0000256" key="9">
    <source>
        <dbReference type="ARBA" id="ARBA00022995"/>
    </source>
</evidence>
<keyword evidence="8 14" id="KW-0426">Late protein</keyword>
<dbReference type="GO" id="GO:0019060">
    <property type="term" value="P:intracellular transport of viral protein in host cell"/>
    <property type="evidence" value="ECO:0007669"/>
    <property type="project" value="UniProtKB-UniRule"/>
</dbReference>
<keyword evidence="5 14" id="KW-1155">Translational shunt</keyword>
<evidence type="ECO:0000256" key="2">
    <source>
        <dbReference type="ARBA" id="ARBA00022481"/>
    </source>
</evidence>
<keyword evidence="2 14" id="KW-0488">Methylation</keyword>
<comment type="miscellaneous">
    <text evidence="14">All late proteins expressed from the major late promoter are produced by alternative splicing and alternative polyadenylation of the same gene giving rise to non-overlapping ORFs. A leader sequence is present in the N-terminus of all these mRNAs and is recognized by the viral shutoff protein to provide expression although conventional translation via ribosome scanning from the cap has been shut off in the host cell.</text>
</comment>
<sequence>MMSNPSGYGQLKSLATVGLVLRSALERFPWTDYVSHLRDHVSTTYRKELPSSEELVEIELDTLAEIIIDQLGQETAVLSAYKVLEDLIERDKEAPKEEAEAPSGKVPKLPPNLPSIVPEENKSPEADVRKDVGEMESTADGDKARGEEPVAEREASDTAGADGEFPAPEDEHPDDGEPDEPADRDDRSGESDADSGYYSADGGRDAECDGEAARPDTPTDESSAPTTPSTAVRRSSGESSPDRGGCFSHPSDSELGCATETRDPFAAGLRKCIERQAMILTGALKDAQLDPPLDSMPLTVDAVQRQLERFLFNPDPKVPREHVEARYNFYPPFMTPKAIANYHIFAVTAPIPPSCKANRSGSEVLRAAENARFFKRLPRWKQGVTVDDGLGDEVSPITELKDAKLVPLRDDTSRLEWAKMRGEHVRYFCYPSLHMPPKISRMLMEVLLQPFAQEVASGPEQEDPEPVVSDAELACIVDPEGVMQPHALARAIEVRRRMVAQAVRYTAQLELMERVFREPSSIKKAQEVLHHTFHHGFVALIRETAKVNLSNYATFHGITYNDPLNNCMLAKLMEGSDKRDYVVDSIYLFLVLTWQTAMGMWQQAIQEETIEAYREAFTRLRRAIYALETPTEISKAIVDVLMDGDRLCAEMRKALPNFTNGSQISAFRQFIMERSNIPTTAAPFLPSDFVPLSFRQAQPLLWDQVYLLQTAFFLCNHGGYLWEPEETENPNPRDRTYCPCNLCSPHRMPQHNVPLHNELLAINTFEIRTDDGKTFKLTPELWANAYLDKFEPKDYHPFEVVHFPQHEEAFSRDLTACVTKSPEILSLIRQIQASREEFLLTRGKGVYKDPDTGEVLTPQPDLQAGAARRQALPTAYADHARGAATSAEPSRALRPTSVATAAGETEHGGALQRAIGSVQPSVAGATPHGPENGRPEGQGFGTSGARNLQSRGGDRVRRRNSRQRGYRYGRGPDEHDLRRGGGGGGRRGVFRGSGWGRQGEQPPSPYDSPQTQPKSILRRPVPGPDKTSPAFQQHRQHDRHRQEDPSAAPTRPSTPR</sequence>
<dbReference type="GO" id="GO:0039657">
    <property type="term" value="P:symbiont-mediated suppression of host gene expression"/>
    <property type="evidence" value="ECO:0007669"/>
    <property type="project" value="UniProtKB-UniRule"/>
</dbReference>
<evidence type="ECO:0000256" key="7">
    <source>
        <dbReference type="ARBA" id="ARBA00022884"/>
    </source>
</evidence>
<accession>A0A8D5UCI2</accession>
<comment type="PTM">
    <text evidence="14">Phosphorylated. Tyrosine phosphorylation enhances preferential binding to tripartite leader mRNAs and allows ribosome shunting.</text>
</comment>
<dbReference type="Proteomes" id="UP000694037">
    <property type="component" value="Segment"/>
</dbReference>
<reference evidence="16" key="1">
    <citation type="submission" date="2021-04" db="EMBL/GenBank/DDBJ databases">
        <title>Fowl aviadenovirus C strain JP/LVP-1/96, complete genome.</title>
        <authorList>
            <person name="Mase M."/>
            <person name="Iseki H."/>
        </authorList>
    </citation>
    <scope>NUCLEOTIDE SEQUENCE</scope>
    <source>
        <strain evidence="16">JP/LVP-1/96</strain>
    </source>
</reference>
<feature type="compositionally biased region" description="Basic and acidic residues" evidence="15">
    <location>
        <begin position="119"/>
        <end position="133"/>
    </location>
</feature>
<keyword evidence="10 14" id="KW-0143">Chaperone</keyword>
<keyword evidence="11 14" id="KW-1035">Host cytoplasm</keyword>
<comment type="PTM">
    <text evidence="14">Methylated. Asymmetric dimethylation by host PRMT1 of the Arg/Gly-rich region may regulate shutoff protein binding to hexon and promote the capsid assembly in the nucleus.</text>
</comment>
<name>A0A8D5UCI2_FADV4</name>
<dbReference type="GO" id="GO:0043657">
    <property type="term" value="C:host cell"/>
    <property type="evidence" value="ECO:0007669"/>
    <property type="project" value="GOC"/>
</dbReference>
<comment type="subunit">
    <text evidence="14">Monomer. Interacts with hexon protein; this interaction allows chaperoning and trimerization of hexon proteins. Interacts (via N-terminus) with host initiation factor EIF4G (via C-terminus). Interacts (via RRM domain) with viral mRNAs that contain the tripartite leader; this interaction allows ribosome shunting and expression of viral late mRNAs.</text>
</comment>
<evidence type="ECO:0000256" key="6">
    <source>
        <dbReference type="ARBA" id="ARBA00022809"/>
    </source>
</evidence>
<dbReference type="InterPro" id="IPR003381">
    <property type="entry name" value="L4"/>
</dbReference>
<keyword evidence="4 14" id="KW-0945">Host-virus interaction</keyword>
<gene>
    <name evidence="14" type="primary">L4</name>
</gene>
<feature type="region of interest" description="Disordered" evidence="15">
    <location>
        <begin position="93"/>
        <end position="258"/>
    </location>
</feature>
<keyword evidence="12 14" id="KW-1262">Eukaryotic host gene expression shutoff by virus</keyword>
<dbReference type="EMBL" id="LC628937">
    <property type="protein sequence ID" value="BCU79988.1"/>
    <property type="molecule type" value="Genomic_DNA"/>
</dbReference>
<dbReference type="GO" id="GO:0030430">
    <property type="term" value="C:host cell cytoplasm"/>
    <property type="evidence" value="ECO:0007669"/>
    <property type="project" value="UniProtKB-SubCell"/>
</dbReference>
<evidence type="ECO:0000256" key="15">
    <source>
        <dbReference type="SAM" id="MobiDB-lite"/>
    </source>
</evidence>
<feature type="modified residue" description="Phosphotyrosine; by host" evidence="14">
    <location>
        <position position="847"/>
    </location>
</feature>
<dbReference type="Pfam" id="PF02438">
    <property type="entry name" value="Adeno_100"/>
    <property type="match status" value="1"/>
</dbReference>
<evidence type="ECO:0000256" key="10">
    <source>
        <dbReference type="ARBA" id="ARBA00023186"/>
    </source>
</evidence>
<feature type="region of interest" description="Disordered" evidence="15">
    <location>
        <begin position="850"/>
        <end position="1056"/>
    </location>
</feature>
<keyword evidence="9 14" id="KW-1190">Host gene expression shutoff by virus</keyword>
<feature type="compositionally biased region" description="Basic residues" evidence="15">
    <location>
        <begin position="956"/>
        <end position="967"/>
    </location>
</feature>
<feature type="compositionally biased region" description="Acidic residues" evidence="15">
    <location>
        <begin position="167"/>
        <end position="183"/>
    </location>
</feature>
<dbReference type="GO" id="GO:0039704">
    <property type="term" value="P:viral translational shunt"/>
    <property type="evidence" value="ECO:0007669"/>
    <property type="project" value="UniProtKB-UniRule"/>
</dbReference>
<feature type="compositionally biased region" description="Polar residues" evidence="15">
    <location>
        <begin position="220"/>
        <end position="239"/>
    </location>
</feature>
<protein>
    <recommendedName>
        <fullName evidence="14">Shutoff protein</fullName>
    </recommendedName>
    <alternativeName>
        <fullName evidence="14">100 kDa protein</fullName>
        <shortName evidence="14">p100K</shortName>
    </alternativeName>
    <alternativeName>
        <fullName evidence="14">100K-chaperone protein</fullName>
    </alternativeName>
    <alternativeName>
        <fullName evidence="14">L4-100K</fullName>
    </alternativeName>
    <alternativeName>
        <fullName evidence="14">Shutoff protein 100K</fullName>
    </alternativeName>
</protein>
<comment type="PTM">
    <text evidence="14">Might be cleaved by the viral protease.</text>
</comment>
<feature type="compositionally biased region" description="Gly residues" evidence="15">
    <location>
        <begin position="980"/>
        <end position="997"/>
    </location>
</feature>
<keyword evidence="6 14" id="KW-1193">Eukaryotic host translation shutoff by virus</keyword>
<feature type="compositionally biased region" description="Basic and acidic residues" evidence="15">
    <location>
        <begin position="202"/>
        <end position="214"/>
    </location>
</feature>
<feature type="compositionally biased region" description="Basic and acidic residues" evidence="15">
    <location>
        <begin position="140"/>
        <end position="156"/>
    </location>
</feature>
<feature type="compositionally biased region" description="Basic and acidic residues" evidence="15">
    <location>
        <begin position="970"/>
        <end position="979"/>
    </location>
</feature>
<evidence type="ECO:0000256" key="5">
    <source>
        <dbReference type="ARBA" id="ARBA00022586"/>
    </source>
</evidence>
<comment type="caution">
    <text evidence="14">Lacks conserved residue(s) required for the propagation of feature annotation.</text>
</comment>
<evidence type="ECO:0000256" key="8">
    <source>
        <dbReference type="ARBA" id="ARBA00022921"/>
    </source>
</evidence>
<dbReference type="HAMAP" id="MF_04060">
    <property type="entry name" value="ADV_SHUT"/>
    <property type="match status" value="1"/>
</dbReference>
<comment type="induction">
    <text evidence="14">Expressed in the late phase of the viral replicative cycle.</text>
</comment>
<evidence type="ECO:0000256" key="13">
    <source>
        <dbReference type="ARBA" id="ARBA00023325"/>
    </source>
</evidence>
<dbReference type="GO" id="GO:0039606">
    <property type="term" value="P:symbiont-mediated suppression of host translation initiation"/>
    <property type="evidence" value="ECO:0007669"/>
    <property type="project" value="UniProtKB-KW"/>
</dbReference>
<evidence type="ECO:0000256" key="11">
    <source>
        <dbReference type="ARBA" id="ARBA00023200"/>
    </source>
</evidence>
<evidence type="ECO:0000256" key="12">
    <source>
        <dbReference type="ARBA" id="ARBA00023247"/>
    </source>
</evidence>
<organism evidence="16">
    <name type="scientific">Fowl aviadenovirus 4</name>
    <name type="common">FAdV-4</name>
    <dbReference type="NCBI Taxonomy" id="130663"/>
    <lineage>
        <taxon>Viruses</taxon>
        <taxon>Varidnaviria</taxon>
        <taxon>Bamfordvirae</taxon>
        <taxon>Preplasmiviricota</taxon>
        <taxon>Polisuviricotina</taxon>
        <taxon>Pharingeaviricetes</taxon>
        <taxon>Rowavirales</taxon>
        <taxon>Adenoviridae</taxon>
        <taxon>Aviadenovirus</taxon>
        <taxon>Aviadenovirus hydropericardii</taxon>
        <taxon>Fowl aviadenovirus C</taxon>
    </lineage>
</organism>
<evidence type="ECO:0000256" key="3">
    <source>
        <dbReference type="ARBA" id="ARBA00022553"/>
    </source>
</evidence>
<evidence type="ECO:0000256" key="14">
    <source>
        <dbReference type="HAMAP-Rule" id="MF_04060"/>
    </source>
</evidence>
<keyword evidence="13 14" id="KW-1075">Inhibition of eukaryotic host translation factors by virus</keyword>
<keyword evidence="7 14" id="KW-0694">RNA-binding</keyword>
<comment type="subcellular location">
    <subcellularLocation>
        <location evidence="14">Host cytoplasm</location>
    </subcellularLocation>
</comment>
<comment type="function">
    <text evidence="14">Protein that inhibits host translation while promoting late viral translation by ribosome shunting. Blocks host cap-dependent translation by binding to eIF4G, displacing MKNK1 from cap initiation complexes and preventing EIF4E phosphorylation. Binds to the tripartite leader sequence of viral late mRNAs and recruits host eIF4G, PABPC1/poly-A binding protein and 40S ribosomes subunits on viral mRNAs, allowing ribosome shunting and efficient translation of late viral mRNAs even though conventional translation via ribosome scanning from the cap has been shut off in the host cell. During assembly, acts as a chaperone protein that helps hexon proteins assembly into trimers.</text>
</comment>
<proteinExistence type="evidence at transcript level"/>
<keyword evidence="3 14" id="KW-0597">Phosphoprotein</keyword>
<keyword evidence="1 14" id="KW-0813">Transport</keyword>
<comment type="similarity">
    <text evidence="14">Belongs to the adenoviridae shutoff protein family.</text>
</comment>
<evidence type="ECO:0000256" key="1">
    <source>
        <dbReference type="ARBA" id="ARBA00022448"/>
    </source>
</evidence>